<evidence type="ECO:0000313" key="6">
    <source>
        <dbReference type="Proteomes" id="UP000261540"/>
    </source>
</evidence>
<dbReference type="SMART" id="SM00228">
    <property type="entry name" value="PDZ"/>
    <property type="match status" value="1"/>
</dbReference>
<dbReference type="SUPFAM" id="SSF50156">
    <property type="entry name" value="PDZ domain-like"/>
    <property type="match status" value="1"/>
</dbReference>
<reference evidence="5" key="1">
    <citation type="submission" date="2025-08" db="UniProtKB">
        <authorList>
            <consortium name="Ensembl"/>
        </authorList>
    </citation>
    <scope>IDENTIFICATION</scope>
</reference>
<feature type="region of interest" description="Disordered" evidence="3">
    <location>
        <begin position="258"/>
        <end position="292"/>
    </location>
</feature>
<evidence type="ECO:0000313" key="5">
    <source>
        <dbReference type="Ensembl" id="ENSPKIP00000031919.1"/>
    </source>
</evidence>
<protein>
    <submittedName>
        <fullName evidence="5">Cytohesin 1 interacting protein</fullName>
    </submittedName>
</protein>
<keyword evidence="2" id="KW-0963">Cytoplasm</keyword>
<name>A0A3B3SMD1_9TELE</name>
<organism evidence="5 6">
    <name type="scientific">Paramormyrops kingsleyae</name>
    <dbReference type="NCBI Taxonomy" id="1676925"/>
    <lineage>
        <taxon>Eukaryota</taxon>
        <taxon>Metazoa</taxon>
        <taxon>Chordata</taxon>
        <taxon>Craniata</taxon>
        <taxon>Vertebrata</taxon>
        <taxon>Euteleostomi</taxon>
        <taxon>Actinopterygii</taxon>
        <taxon>Neopterygii</taxon>
        <taxon>Teleostei</taxon>
        <taxon>Osteoglossocephala</taxon>
        <taxon>Osteoglossomorpha</taxon>
        <taxon>Osteoglossiformes</taxon>
        <taxon>Mormyridae</taxon>
        <taxon>Paramormyrops</taxon>
    </lineage>
</organism>
<dbReference type="STRING" id="1676925.ENSPKIP00000031919"/>
<evidence type="ECO:0000256" key="3">
    <source>
        <dbReference type="SAM" id="MobiDB-lite"/>
    </source>
</evidence>
<dbReference type="PANTHER" id="PTHR15963:SF1">
    <property type="entry name" value="CYTOHESIN-INTERACTING PROTEIN"/>
    <property type="match status" value="1"/>
</dbReference>
<dbReference type="GeneTree" id="ENSGT00530000063734"/>
<proteinExistence type="predicted"/>
<dbReference type="InterPro" id="IPR001478">
    <property type="entry name" value="PDZ"/>
</dbReference>
<feature type="domain" description="PDZ" evidence="4">
    <location>
        <begin position="113"/>
        <end position="202"/>
    </location>
</feature>
<reference evidence="5" key="2">
    <citation type="submission" date="2025-09" db="UniProtKB">
        <authorList>
            <consortium name="Ensembl"/>
        </authorList>
    </citation>
    <scope>IDENTIFICATION</scope>
</reference>
<evidence type="ECO:0000259" key="4">
    <source>
        <dbReference type="PROSITE" id="PS50106"/>
    </source>
</evidence>
<dbReference type="PANTHER" id="PTHR15963">
    <property type="entry name" value="GENERAL RECEPTOR FOR PHOSPHOINOSITIDES 1-ASSOCIATED SCAFFOLD PROTEIN-RELATED"/>
    <property type="match status" value="1"/>
</dbReference>
<dbReference type="InterPro" id="IPR052122">
    <property type="entry name" value="Intracell_Traff_Signaling_Reg"/>
</dbReference>
<feature type="region of interest" description="Disordered" evidence="3">
    <location>
        <begin position="313"/>
        <end position="345"/>
    </location>
</feature>
<dbReference type="Pfam" id="PF00595">
    <property type="entry name" value="PDZ"/>
    <property type="match status" value="1"/>
</dbReference>
<feature type="compositionally biased region" description="Polar residues" evidence="3">
    <location>
        <begin position="264"/>
        <end position="273"/>
    </location>
</feature>
<feature type="compositionally biased region" description="Low complexity" evidence="3">
    <location>
        <begin position="319"/>
        <end position="329"/>
    </location>
</feature>
<dbReference type="InterPro" id="IPR036034">
    <property type="entry name" value="PDZ_sf"/>
</dbReference>
<evidence type="ECO:0000256" key="2">
    <source>
        <dbReference type="ARBA" id="ARBA00022490"/>
    </source>
</evidence>
<sequence>MGSISVLKHFYSSRSPEPELTSHATLCRDQGTPVSSTMNFSRIRRRNSQDSYVQNGAPTGKAQLWQRRSFNSCSDVKSMANAVTTFGTLPRVQRQVSRSRSNSLVDYTDVRTTVSLEKQDNETFGFEIQTYGLRAQNSTLMEMYTFISSVQQDSPAERADLTVGDIIVTVNGVCTEGSAHQCIVDLIMECTNILTIETVGGTAVKMIELDRRLRQLKKSLRDKCVELRALMLRERHLTGGNLNDCLSLDSAGSVASPGGRSGLRFSSDSSCRSYTMEDSEDTSVFEDPSPQSPAGDDACFFPADFPLRPPQTSLCRTRSVSQGSSGSVSPRWDLPEASSPFGTVPRRLRQGSVRKRFLKFIPGLHHSVEEE</sequence>
<dbReference type="PROSITE" id="PS50106">
    <property type="entry name" value="PDZ"/>
    <property type="match status" value="1"/>
</dbReference>
<dbReference type="Ensembl" id="ENSPKIT00000012777.1">
    <property type="protein sequence ID" value="ENSPKIP00000031919.1"/>
    <property type="gene ID" value="ENSPKIG00000012227.1"/>
</dbReference>
<evidence type="ECO:0000256" key="1">
    <source>
        <dbReference type="ARBA" id="ARBA00004496"/>
    </source>
</evidence>
<keyword evidence="6" id="KW-1185">Reference proteome</keyword>
<dbReference type="CDD" id="cd06713">
    <property type="entry name" value="PDZ_tamalin_CYTIP-like"/>
    <property type="match status" value="1"/>
</dbReference>
<dbReference type="Gene3D" id="2.30.42.10">
    <property type="match status" value="1"/>
</dbReference>
<dbReference type="Proteomes" id="UP000261540">
    <property type="component" value="Unplaced"/>
</dbReference>
<dbReference type="AlphaFoldDB" id="A0A3B3SMD1"/>
<comment type="subcellular location">
    <subcellularLocation>
        <location evidence="1">Cytoplasm</location>
    </subcellularLocation>
</comment>
<accession>A0A3B3SMD1</accession>
<dbReference type="GO" id="GO:0005737">
    <property type="term" value="C:cytoplasm"/>
    <property type="evidence" value="ECO:0007669"/>
    <property type="project" value="UniProtKB-SubCell"/>
</dbReference>